<comment type="similarity">
    <text evidence="2">Belongs to the thioredoxin family.</text>
</comment>
<dbReference type="InterPro" id="IPR017937">
    <property type="entry name" value="Thioredoxin_CS"/>
</dbReference>
<evidence type="ECO:0000256" key="3">
    <source>
        <dbReference type="ARBA" id="ARBA00022448"/>
    </source>
</evidence>
<evidence type="ECO:0000313" key="8">
    <source>
        <dbReference type="EMBL" id="VBA41277.1"/>
    </source>
</evidence>
<dbReference type="Pfam" id="PF00085">
    <property type="entry name" value="Thioredoxin"/>
    <property type="match status" value="1"/>
</dbReference>
<dbReference type="InterPro" id="IPR036249">
    <property type="entry name" value="Thioredoxin-like_sf"/>
</dbReference>
<sequence>MASAALIAALTGATAIGWTVNRRSGLLRETETAVHQDTSDLGLSDTGPTVVHFSAAWCGPCAAVRRVVDQVCAGLPEVAHVEIDIDASPAAARRMAVLSLPTTFIFDADGRQLYRTAGVPKVADLRAALQPSSPETFRKRSGIDVE</sequence>
<evidence type="ECO:0000256" key="6">
    <source>
        <dbReference type="ARBA" id="ARBA00023284"/>
    </source>
</evidence>
<keyword evidence="3" id="KW-0813">Transport</keyword>
<dbReference type="Proteomes" id="UP000267289">
    <property type="component" value="Unassembled WGS sequence"/>
</dbReference>
<dbReference type="PANTHER" id="PTHR45663">
    <property type="entry name" value="GEO12009P1"/>
    <property type="match status" value="1"/>
</dbReference>
<dbReference type="InterPro" id="IPR013766">
    <property type="entry name" value="Thioredoxin_domain"/>
</dbReference>
<dbReference type="SUPFAM" id="SSF52833">
    <property type="entry name" value="Thioredoxin-like"/>
    <property type="match status" value="1"/>
</dbReference>
<gene>
    <name evidence="8" type="primary">trxA_1</name>
    <name evidence="8" type="ORF">LAUMK13_03479</name>
</gene>
<evidence type="ECO:0000256" key="5">
    <source>
        <dbReference type="ARBA" id="ARBA00023157"/>
    </source>
</evidence>
<dbReference type="CDD" id="cd02947">
    <property type="entry name" value="TRX_family"/>
    <property type="match status" value="1"/>
</dbReference>
<evidence type="ECO:0000256" key="4">
    <source>
        <dbReference type="ARBA" id="ARBA00022982"/>
    </source>
</evidence>
<evidence type="ECO:0000256" key="2">
    <source>
        <dbReference type="ARBA" id="ARBA00008987"/>
    </source>
</evidence>
<dbReference type="GO" id="GO:0005829">
    <property type="term" value="C:cytosol"/>
    <property type="evidence" value="ECO:0007669"/>
    <property type="project" value="TreeGrafter"/>
</dbReference>
<evidence type="ECO:0000256" key="1">
    <source>
        <dbReference type="ARBA" id="ARBA00003318"/>
    </source>
</evidence>
<dbReference type="GO" id="GO:0045454">
    <property type="term" value="P:cell redox homeostasis"/>
    <property type="evidence" value="ECO:0007669"/>
    <property type="project" value="TreeGrafter"/>
</dbReference>
<comment type="function">
    <text evidence="1">Participates in various redox reactions through the reversible oxidation of its active center dithiol to a disulfide and catalyzes dithiol-disulfide exchange reactions.</text>
</comment>
<keyword evidence="4" id="KW-0249">Electron transport</keyword>
<dbReference type="Gene3D" id="3.40.30.10">
    <property type="entry name" value="Glutaredoxin"/>
    <property type="match status" value="1"/>
</dbReference>
<proteinExistence type="inferred from homology"/>
<feature type="domain" description="Thioredoxin" evidence="7">
    <location>
        <begin position="9"/>
        <end position="134"/>
    </location>
</feature>
<dbReference type="EMBL" id="UPHQ01000178">
    <property type="protein sequence ID" value="VBA41277.1"/>
    <property type="molecule type" value="Genomic_DNA"/>
</dbReference>
<evidence type="ECO:0000313" key="9">
    <source>
        <dbReference type="Proteomes" id="UP000267289"/>
    </source>
</evidence>
<evidence type="ECO:0000259" key="7">
    <source>
        <dbReference type="PROSITE" id="PS51352"/>
    </source>
</evidence>
<keyword evidence="9" id="KW-1185">Reference proteome</keyword>
<protein>
    <submittedName>
        <fullName evidence="8">Thioredoxin</fullName>
    </submittedName>
</protein>
<keyword evidence="5" id="KW-1015">Disulfide bond</keyword>
<organism evidence="8 9">
    <name type="scientific">Mycobacterium innocens</name>
    <dbReference type="NCBI Taxonomy" id="2341083"/>
    <lineage>
        <taxon>Bacteria</taxon>
        <taxon>Bacillati</taxon>
        <taxon>Actinomycetota</taxon>
        <taxon>Actinomycetes</taxon>
        <taxon>Mycobacteriales</taxon>
        <taxon>Mycobacteriaceae</taxon>
        <taxon>Mycobacterium</taxon>
    </lineage>
</organism>
<dbReference type="AlphaFoldDB" id="A0A498Q7H1"/>
<dbReference type="PROSITE" id="PS51352">
    <property type="entry name" value="THIOREDOXIN_2"/>
    <property type="match status" value="1"/>
</dbReference>
<dbReference type="PANTHER" id="PTHR45663:SF11">
    <property type="entry name" value="GEO12009P1"/>
    <property type="match status" value="1"/>
</dbReference>
<keyword evidence="6" id="KW-0676">Redox-active center</keyword>
<reference evidence="8 9" key="1">
    <citation type="submission" date="2018-09" db="EMBL/GenBank/DDBJ databases">
        <authorList>
            <person name="Tagini F."/>
        </authorList>
    </citation>
    <scope>NUCLEOTIDE SEQUENCE [LARGE SCALE GENOMIC DNA]</scope>
    <source>
        <strain evidence="8 9">MK13</strain>
    </source>
</reference>
<dbReference type="GO" id="GO:0015035">
    <property type="term" value="F:protein-disulfide reductase activity"/>
    <property type="evidence" value="ECO:0007669"/>
    <property type="project" value="TreeGrafter"/>
</dbReference>
<dbReference type="PROSITE" id="PS00194">
    <property type="entry name" value="THIOREDOXIN_1"/>
    <property type="match status" value="1"/>
</dbReference>
<name>A0A498Q7H1_9MYCO</name>
<accession>A0A498Q7H1</accession>